<feature type="repeat" description="ANK" evidence="3">
    <location>
        <begin position="180"/>
        <end position="212"/>
    </location>
</feature>
<dbReference type="GO" id="GO:0005634">
    <property type="term" value="C:nucleus"/>
    <property type="evidence" value="ECO:0007669"/>
    <property type="project" value="TreeGrafter"/>
</dbReference>
<proteinExistence type="predicted"/>
<dbReference type="OMA" id="GARMDIC"/>
<dbReference type="CDD" id="cd17039">
    <property type="entry name" value="Ubl_ubiquitin_like"/>
    <property type="match status" value="1"/>
</dbReference>
<comment type="caution">
    <text evidence="4">The sequence shown here is derived from an EMBL/GenBank/DDBJ whole genome shotgun (WGS) entry which is preliminary data.</text>
</comment>
<evidence type="ECO:0000256" key="1">
    <source>
        <dbReference type="ARBA" id="ARBA00022737"/>
    </source>
</evidence>
<feature type="repeat" description="ANK" evidence="3">
    <location>
        <begin position="147"/>
        <end position="179"/>
    </location>
</feature>
<protein>
    <submittedName>
        <fullName evidence="4">Ankyrin repeat domain-containing protein 50</fullName>
    </submittedName>
</protein>
<dbReference type="Pfam" id="PF00023">
    <property type="entry name" value="Ank"/>
    <property type="match status" value="1"/>
</dbReference>
<evidence type="ECO:0000313" key="5">
    <source>
        <dbReference type="Proteomes" id="UP000186817"/>
    </source>
</evidence>
<keyword evidence="1" id="KW-0677">Repeat</keyword>
<name>A0A1Q9D1G9_SYMMI</name>
<evidence type="ECO:0000313" key="4">
    <source>
        <dbReference type="EMBL" id="OLP88994.1"/>
    </source>
</evidence>
<evidence type="ECO:0000256" key="3">
    <source>
        <dbReference type="PROSITE-ProRule" id="PRU00023"/>
    </source>
</evidence>
<sequence>MLRITLLSGIELTSIPLEDLGESSDVKALKQRLHAELGLPARFRQRLVHEGNELDDAFQLDSAMELQVLTLAFSDDAQQMSDLYRAATYGWVVEAEALLQLPMDPDGDAASYDGTTPLMHAANTSQVDVVRLFIEAGAQLNYCSTRTGRTVLMQAAWLGYSEVVEVFLEAGARMDICDSDDRTALHISAEAAHASIVQLLLAAGADRDVQDHDGRTALMLATEGYHAEVRRLLEGHPVP</sequence>
<dbReference type="PROSITE" id="PS50088">
    <property type="entry name" value="ANK_REPEAT"/>
    <property type="match status" value="3"/>
</dbReference>
<dbReference type="PROSITE" id="PS50297">
    <property type="entry name" value="ANK_REP_REGION"/>
    <property type="match status" value="3"/>
</dbReference>
<dbReference type="Proteomes" id="UP000186817">
    <property type="component" value="Unassembled WGS sequence"/>
</dbReference>
<accession>A0A1Q9D1G9</accession>
<keyword evidence="2 3" id="KW-0040">ANK repeat</keyword>
<organism evidence="4 5">
    <name type="scientific">Symbiodinium microadriaticum</name>
    <name type="common">Dinoflagellate</name>
    <name type="synonym">Zooxanthella microadriatica</name>
    <dbReference type="NCBI Taxonomy" id="2951"/>
    <lineage>
        <taxon>Eukaryota</taxon>
        <taxon>Sar</taxon>
        <taxon>Alveolata</taxon>
        <taxon>Dinophyceae</taxon>
        <taxon>Suessiales</taxon>
        <taxon>Symbiodiniaceae</taxon>
        <taxon>Symbiodinium</taxon>
    </lineage>
</organism>
<dbReference type="EMBL" id="LSRX01000783">
    <property type="protein sequence ID" value="OLP88994.1"/>
    <property type="molecule type" value="Genomic_DNA"/>
</dbReference>
<keyword evidence="5" id="KW-1185">Reference proteome</keyword>
<dbReference type="PANTHER" id="PTHR24124:SF14">
    <property type="entry name" value="CHROMOSOME UNDETERMINED SCAFFOLD_25, WHOLE GENOME SHOTGUN SEQUENCE"/>
    <property type="match status" value="1"/>
</dbReference>
<reference evidence="4 5" key="1">
    <citation type="submission" date="2016-02" db="EMBL/GenBank/DDBJ databases">
        <title>Genome analysis of coral dinoflagellate symbionts highlights evolutionary adaptations to a symbiotic lifestyle.</title>
        <authorList>
            <person name="Aranda M."/>
            <person name="Li Y."/>
            <person name="Liew Y.J."/>
            <person name="Baumgarten S."/>
            <person name="Simakov O."/>
            <person name="Wilson M."/>
            <person name="Piel J."/>
            <person name="Ashoor H."/>
            <person name="Bougouffa S."/>
            <person name="Bajic V.B."/>
            <person name="Ryu T."/>
            <person name="Ravasi T."/>
            <person name="Bayer T."/>
            <person name="Micklem G."/>
            <person name="Kim H."/>
            <person name="Bhak J."/>
            <person name="Lajeunesse T.C."/>
            <person name="Voolstra C.R."/>
        </authorList>
    </citation>
    <scope>NUCLEOTIDE SEQUENCE [LARGE SCALE GENOMIC DNA]</scope>
    <source>
        <strain evidence="4 5">CCMP2467</strain>
    </source>
</reference>
<dbReference type="Pfam" id="PF12796">
    <property type="entry name" value="Ank_2"/>
    <property type="match status" value="1"/>
</dbReference>
<gene>
    <name evidence="4" type="primary">ANKRD50</name>
    <name evidence="4" type="ORF">AK812_SmicGene29591</name>
</gene>
<feature type="repeat" description="ANK" evidence="3">
    <location>
        <begin position="113"/>
        <end position="145"/>
    </location>
</feature>
<dbReference type="PANTHER" id="PTHR24124">
    <property type="entry name" value="ANKYRIN REPEAT FAMILY A"/>
    <property type="match status" value="1"/>
</dbReference>
<dbReference type="Gene3D" id="1.25.40.20">
    <property type="entry name" value="Ankyrin repeat-containing domain"/>
    <property type="match status" value="2"/>
</dbReference>
<dbReference type="SMART" id="SM00248">
    <property type="entry name" value="ANK"/>
    <property type="match status" value="3"/>
</dbReference>
<dbReference type="InterPro" id="IPR036770">
    <property type="entry name" value="Ankyrin_rpt-contain_sf"/>
</dbReference>
<dbReference type="AlphaFoldDB" id="A0A1Q9D1G9"/>
<evidence type="ECO:0000256" key="2">
    <source>
        <dbReference type="ARBA" id="ARBA00023043"/>
    </source>
</evidence>
<dbReference type="SUPFAM" id="SSF48403">
    <property type="entry name" value="Ankyrin repeat"/>
    <property type="match status" value="1"/>
</dbReference>
<dbReference type="GO" id="GO:0010468">
    <property type="term" value="P:regulation of gene expression"/>
    <property type="evidence" value="ECO:0007669"/>
    <property type="project" value="TreeGrafter"/>
</dbReference>
<dbReference type="InterPro" id="IPR002110">
    <property type="entry name" value="Ankyrin_rpt"/>
</dbReference>
<dbReference type="PRINTS" id="PR01415">
    <property type="entry name" value="ANKYRIN"/>
</dbReference>
<dbReference type="OrthoDB" id="366390at2759"/>